<dbReference type="GO" id="GO:0006508">
    <property type="term" value="P:proteolysis"/>
    <property type="evidence" value="ECO:0007669"/>
    <property type="project" value="UniProtKB-KW"/>
</dbReference>
<sequence>MTESTPQPPRAAETPEVIERFGVRRTDPYAWLRDPNWREAMLDPQQLQSSIRAHLEAENAYTEAVLQPVAGLRERLFAELRGRIKEEDASVPDPDGAYEYYVRFRAGGQHPVACRRPRGGGAEEVLLDGDALAEGHAYFQLGDWAHSDDHRYLAYAVDTSGAEAYTIRFRDLAGGADLPDALEQARGDFVWAGDGQTLLYTVLDDEHRPRWVYRHCLGTDSASDALVYEETDPGFFVGLDRTESRRYVLIETHDHTTSEVHAALADDPAAGFRCLMPRERGVEYAVSDSGDRWLILTNRQAQDFRIVQAPLEAPEPGHFEEVVPHRPGVLIHDMLLFREHLVRLESEDALPRIVVRRLGDGAEHSVAFDEAAYALGISGGFEYDTTTLRFSYSSLTTPGRVYDYDMETRVRSLRKEQEIPSGHDPAAYVAHRIEATAPDGERVPISLVHRADLQPGPDTPLWLNGYGAYGISQPAAFSPHRLSLVDRGFVFAIAHVRGGKERGYRWYDAGKLEHKPNTFSDYIACAEHLIDAGYTGAGRVVVHGGSAGGMLVGAVLNQRPELFGAAVADVPFVDVLNTMSDPSLPLTPPEWPEWGNPIEDERAFHTILGYSPYENIQAQAYPPILATAGVSDPRVTYWEPAKWVARLRALKTDDNPLLLQTNMSAGHAGPGGRFDYLEEAALRFAFVLWVFGRAVG</sequence>
<dbReference type="HOGENOM" id="CLU_011290_0_1_6"/>
<reference evidence="7 8" key="2">
    <citation type="journal article" date="2013" name="Stand. Genomic Sci.">
        <title>Complete genome sequence of Halorhodospira halophila SL1.</title>
        <authorList>
            <person name="Challacombe J.F."/>
            <person name="Majid S."/>
            <person name="Deole R."/>
            <person name="Brettin T.S."/>
            <person name="Bruce D."/>
            <person name="Delano S.F."/>
            <person name="Detter J.C."/>
            <person name="Gleasner C.D."/>
            <person name="Han C.S."/>
            <person name="Misra M."/>
            <person name="Reitenga K.G."/>
            <person name="Mikhailova N."/>
            <person name="Woyke T."/>
            <person name="Pitluck S."/>
            <person name="Nolan M."/>
            <person name="Land M.L."/>
            <person name="Saunders E."/>
            <person name="Tapia R."/>
            <person name="Lapidus A."/>
            <person name="Ivanova N."/>
            <person name="Hoff W.D."/>
        </authorList>
    </citation>
    <scope>NUCLEOTIDE SEQUENCE [LARGE SCALE GENOMIC DNA]</scope>
    <source>
        <strain evidence="8">DSM 244 / SL1</strain>
    </source>
</reference>
<dbReference type="InterPro" id="IPR029058">
    <property type="entry name" value="AB_hydrolase_fold"/>
</dbReference>
<dbReference type="SUPFAM" id="SSF53474">
    <property type="entry name" value="alpha/beta-Hydrolases"/>
    <property type="match status" value="1"/>
</dbReference>
<accession>A1WWT1</accession>
<dbReference type="RefSeq" id="WP_011814165.1">
    <property type="nucleotide sequence ID" value="NC_008789.1"/>
</dbReference>
<organism evidence="7 8">
    <name type="scientific">Halorhodospira halophila (strain DSM 244 / SL1)</name>
    <name type="common">Ectothiorhodospira halophila (strain DSM 244 / SL1)</name>
    <dbReference type="NCBI Taxonomy" id="349124"/>
    <lineage>
        <taxon>Bacteria</taxon>
        <taxon>Pseudomonadati</taxon>
        <taxon>Pseudomonadota</taxon>
        <taxon>Gammaproteobacteria</taxon>
        <taxon>Chromatiales</taxon>
        <taxon>Ectothiorhodospiraceae</taxon>
        <taxon>Halorhodospira</taxon>
    </lineage>
</organism>
<dbReference type="Gene3D" id="2.130.10.120">
    <property type="entry name" value="Prolyl oligopeptidase, N-terminal domain"/>
    <property type="match status" value="1"/>
</dbReference>
<evidence type="ECO:0000259" key="5">
    <source>
        <dbReference type="Pfam" id="PF00326"/>
    </source>
</evidence>
<feature type="domain" description="Peptidase S9A N-terminal" evidence="6">
    <location>
        <begin position="9"/>
        <end position="416"/>
    </location>
</feature>
<name>A1WWT1_HALHL</name>
<dbReference type="MEROPS" id="S09.010"/>
<evidence type="ECO:0000313" key="8">
    <source>
        <dbReference type="Proteomes" id="UP000000647"/>
    </source>
</evidence>
<dbReference type="Pfam" id="PF00326">
    <property type="entry name" value="Peptidase_S9"/>
    <property type="match status" value="1"/>
</dbReference>
<dbReference type="OrthoDB" id="9801421at2"/>
<evidence type="ECO:0000256" key="3">
    <source>
        <dbReference type="ARBA" id="ARBA00022801"/>
    </source>
</evidence>
<dbReference type="GO" id="GO:0004252">
    <property type="term" value="F:serine-type endopeptidase activity"/>
    <property type="evidence" value="ECO:0007669"/>
    <property type="project" value="UniProtKB-EC"/>
</dbReference>
<reference evidence="8" key="1">
    <citation type="submission" date="2006-12" db="EMBL/GenBank/DDBJ databases">
        <title>Complete sequence of Halorhodospira halophila SL1.</title>
        <authorList>
            <consortium name="US DOE Joint Genome Institute"/>
            <person name="Copeland A."/>
            <person name="Lucas S."/>
            <person name="Lapidus A."/>
            <person name="Barry K."/>
            <person name="Detter J.C."/>
            <person name="Glavina del Rio T."/>
            <person name="Hammon N."/>
            <person name="Israni S."/>
            <person name="Dalin E."/>
            <person name="Tice H."/>
            <person name="Pitluck S."/>
            <person name="Saunders E."/>
            <person name="Brettin T."/>
            <person name="Bruce D."/>
            <person name="Han C."/>
            <person name="Tapia R."/>
            <person name="Schmutz J."/>
            <person name="Larimer F."/>
            <person name="Land M."/>
            <person name="Hauser L."/>
            <person name="Kyrpides N."/>
            <person name="Mikhailova N."/>
            <person name="Hoff W."/>
            <person name="Richardson P."/>
        </authorList>
    </citation>
    <scope>NUCLEOTIDE SEQUENCE [LARGE SCALE GENOMIC DNA]</scope>
    <source>
        <strain evidence="8">DSM 244 / SL1</strain>
    </source>
</reference>
<dbReference type="EMBL" id="CP000544">
    <property type="protein sequence ID" value="ABM62143.1"/>
    <property type="molecule type" value="Genomic_DNA"/>
</dbReference>
<dbReference type="Gene3D" id="3.40.50.1820">
    <property type="entry name" value="alpha/beta hydrolase"/>
    <property type="match status" value="1"/>
</dbReference>
<dbReference type="Proteomes" id="UP000000647">
    <property type="component" value="Chromosome"/>
</dbReference>
<dbReference type="eggNOG" id="COG1770">
    <property type="taxonomic scope" value="Bacteria"/>
</dbReference>
<dbReference type="STRING" id="349124.Hhal_1376"/>
<dbReference type="InterPro" id="IPR001375">
    <property type="entry name" value="Peptidase_S9_cat"/>
</dbReference>
<dbReference type="InterPro" id="IPR002470">
    <property type="entry name" value="Peptidase_S9A"/>
</dbReference>
<feature type="domain" description="Peptidase S9 prolyl oligopeptidase catalytic" evidence="5">
    <location>
        <begin position="477"/>
        <end position="692"/>
    </location>
</feature>
<dbReference type="EC" id="3.4.21.83" evidence="7"/>
<keyword evidence="8" id="KW-1185">Reference proteome</keyword>
<dbReference type="PRINTS" id="PR00862">
    <property type="entry name" value="PROLIGOPTASE"/>
</dbReference>
<evidence type="ECO:0000256" key="2">
    <source>
        <dbReference type="ARBA" id="ARBA00022670"/>
    </source>
</evidence>
<dbReference type="PANTHER" id="PTHR11757:SF19">
    <property type="entry name" value="PROLYL ENDOPEPTIDASE-LIKE"/>
    <property type="match status" value="1"/>
</dbReference>
<dbReference type="AlphaFoldDB" id="A1WWT1"/>
<evidence type="ECO:0000256" key="4">
    <source>
        <dbReference type="ARBA" id="ARBA00022825"/>
    </source>
</evidence>
<protein>
    <submittedName>
        <fullName evidence="7">Oligopeptidase B, Serine peptidase, MEROPS family S09A</fullName>
        <ecNumber evidence="7">3.4.21.83</ecNumber>
    </submittedName>
</protein>
<keyword evidence="2" id="KW-0645">Protease</keyword>
<dbReference type="Pfam" id="PF02897">
    <property type="entry name" value="Peptidase_S9_N"/>
    <property type="match status" value="1"/>
</dbReference>
<dbReference type="KEGG" id="hha:Hhal_1376"/>
<dbReference type="InterPro" id="IPR023302">
    <property type="entry name" value="Pept_S9A_N"/>
</dbReference>
<comment type="similarity">
    <text evidence="1">Belongs to the peptidase S9A family.</text>
</comment>
<gene>
    <name evidence="7" type="ordered locus">Hhal_1376</name>
</gene>
<proteinExistence type="inferred from homology"/>
<evidence type="ECO:0000313" key="7">
    <source>
        <dbReference type="EMBL" id="ABM62143.1"/>
    </source>
</evidence>
<keyword evidence="4" id="KW-0720">Serine protease</keyword>
<dbReference type="PANTHER" id="PTHR11757">
    <property type="entry name" value="PROTEASE FAMILY S9A OLIGOPEPTIDASE"/>
    <property type="match status" value="1"/>
</dbReference>
<evidence type="ECO:0000256" key="1">
    <source>
        <dbReference type="ARBA" id="ARBA00005228"/>
    </source>
</evidence>
<evidence type="ECO:0000259" key="6">
    <source>
        <dbReference type="Pfam" id="PF02897"/>
    </source>
</evidence>
<dbReference type="ESTHER" id="ectha-q2cw87">
    <property type="family name" value="S9N_PREPL_Peptidase_S9"/>
</dbReference>
<dbReference type="InterPro" id="IPR051543">
    <property type="entry name" value="Serine_Peptidase_S9A"/>
</dbReference>
<keyword evidence="3 7" id="KW-0378">Hydrolase</keyword>
<dbReference type="SUPFAM" id="SSF50993">
    <property type="entry name" value="Peptidase/esterase 'gauge' domain"/>
    <property type="match status" value="1"/>
</dbReference>